<evidence type="ECO:0008006" key="3">
    <source>
        <dbReference type="Google" id="ProtNLM"/>
    </source>
</evidence>
<dbReference type="EMBL" id="JAGPXE010000009">
    <property type="protein sequence ID" value="MBQ0926555.1"/>
    <property type="molecule type" value="Genomic_DNA"/>
</dbReference>
<organism evidence="1 2">
    <name type="scientific">Saccharopolyspora endophytica</name>
    <dbReference type="NCBI Taxonomy" id="543886"/>
    <lineage>
        <taxon>Bacteria</taxon>
        <taxon>Bacillati</taxon>
        <taxon>Actinomycetota</taxon>
        <taxon>Actinomycetes</taxon>
        <taxon>Pseudonocardiales</taxon>
        <taxon>Pseudonocardiaceae</taxon>
        <taxon>Saccharopolyspora</taxon>
    </lineage>
</organism>
<evidence type="ECO:0000313" key="1">
    <source>
        <dbReference type="EMBL" id="MBQ0926555.1"/>
    </source>
</evidence>
<dbReference type="InterPro" id="IPR036689">
    <property type="entry name" value="ESAT-6-like_sf"/>
</dbReference>
<name>A0ABS5DJU3_9PSEU</name>
<dbReference type="SUPFAM" id="SSF140453">
    <property type="entry name" value="EsxAB dimer-like"/>
    <property type="match status" value="1"/>
</dbReference>
<sequence length="132" mass="13918">MDDTVAPVCWRILFTGDTDLSDFSVDIGGLDALGKNLDRTIENIDGATKRMKDGGSGSLGPAELDEACSDFRADWEEGLDKLREAVGKVKDVLDASKQTYAELDNSIASSLQNMSGDVAAETTGNGQAGSAR</sequence>
<dbReference type="RefSeq" id="WP_210971693.1">
    <property type="nucleotide sequence ID" value="NZ_JAGPXE010000009.1"/>
</dbReference>
<dbReference type="Proteomes" id="UP000674084">
    <property type="component" value="Unassembled WGS sequence"/>
</dbReference>
<protein>
    <recommendedName>
        <fullName evidence="3">Excreted virulence factor EspC (Type VII ESX diderm)</fullName>
    </recommendedName>
</protein>
<evidence type="ECO:0000313" key="2">
    <source>
        <dbReference type="Proteomes" id="UP000674084"/>
    </source>
</evidence>
<reference evidence="1 2" key="1">
    <citation type="submission" date="2021-04" db="EMBL/GenBank/DDBJ databases">
        <title>Whole-genome sequencing of Saccharopolyspora endophytica KCTC 19397.</title>
        <authorList>
            <person name="Ay H."/>
            <person name="Saygin H."/>
            <person name="Sahin N."/>
        </authorList>
    </citation>
    <scope>NUCLEOTIDE SEQUENCE [LARGE SCALE GENOMIC DNA]</scope>
    <source>
        <strain evidence="1 2">KCTC 19397</strain>
    </source>
</reference>
<comment type="caution">
    <text evidence="1">The sequence shown here is derived from an EMBL/GenBank/DDBJ whole genome shotgun (WGS) entry which is preliminary data.</text>
</comment>
<keyword evidence="2" id="KW-1185">Reference proteome</keyword>
<accession>A0ABS5DJU3</accession>
<gene>
    <name evidence="1" type="ORF">KBO27_21620</name>
</gene>
<proteinExistence type="predicted"/>